<dbReference type="NCBIfam" id="TIGR00665">
    <property type="entry name" value="DnaB"/>
    <property type="match status" value="1"/>
</dbReference>
<dbReference type="InterPro" id="IPR016136">
    <property type="entry name" value="DNA_helicase_N/primase_C"/>
</dbReference>
<dbReference type="Proteomes" id="UP001600109">
    <property type="component" value="Unassembled WGS sequence"/>
</dbReference>
<dbReference type="InterPro" id="IPR007693">
    <property type="entry name" value="DNA_helicase_DnaB-like_N"/>
</dbReference>
<feature type="compositionally biased region" description="Acidic residues" evidence="13">
    <location>
        <begin position="504"/>
        <end position="514"/>
    </location>
</feature>
<dbReference type="Pfam" id="PF03796">
    <property type="entry name" value="DnaB_C"/>
    <property type="match status" value="1"/>
</dbReference>
<keyword evidence="3 12" id="KW-0235">DNA replication</keyword>
<dbReference type="GO" id="GO:0004386">
    <property type="term" value="F:helicase activity"/>
    <property type="evidence" value="ECO:0007669"/>
    <property type="project" value="UniProtKB-KW"/>
</dbReference>
<evidence type="ECO:0000256" key="6">
    <source>
        <dbReference type="ARBA" id="ARBA00022806"/>
    </source>
</evidence>
<evidence type="ECO:0000256" key="12">
    <source>
        <dbReference type="RuleBase" id="RU362085"/>
    </source>
</evidence>
<dbReference type="Gene3D" id="1.10.860.10">
    <property type="entry name" value="DNAb Helicase, Chain A"/>
    <property type="match status" value="1"/>
</dbReference>
<evidence type="ECO:0000313" key="17">
    <source>
        <dbReference type="Proteomes" id="UP001600109"/>
    </source>
</evidence>
<dbReference type="Pfam" id="PF00772">
    <property type="entry name" value="DnaB"/>
    <property type="match status" value="1"/>
</dbReference>
<feature type="compositionally biased region" description="Polar residues" evidence="13">
    <location>
        <begin position="491"/>
        <end position="503"/>
    </location>
</feature>
<keyword evidence="17" id="KW-1185">Reference proteome</keyword>
<dbReference type="PROSITE" id="PS51199">
    <property type="entry name" value="SF4_HELICASE"/>
    <property type="match status" value="1"/>
</dbReference>
<dbReference type="EMBL" id="JBHZPZ010000026">
    <property type="protein sequence ID" value="MFE3869478.1"/>
    <property type="molecule type" value="Genomic_DNA"/>
</dbReference>
<comment type="function">
    <text evidence="12">The main replicative DNA helicase, it participates in initiation and elongation during chromosome replication. Travels ahead of the DNA replisome, separating dsDNA into templates for DNA synthesis. A processive ATP-dependent 5'-3' DNA helicase it has DNA-dependent ATPase activity.</text>
</comment>
<comment type="caution">
    <text evidence="16">The sequence shown here is derived from an EMBL/GenBank/DDBJ whole genome shotgun (WGS) entry which is preliminary data.</text>
</comment>
<name>A0ABW6HZN3_9FLAO</name>
<evidence type="ECO:0000256" key="8">
    <source>
        <dbReference type="ARBA" id="ARBA00023125"/>
    </source>
</evidence>
<dbReference type="PANTHER" id="PTHR30153">
    <property type="entry name" value="REPLICATIVE DNA HELICASE DNAB"/>
    <property type="match status" value="1"/>
</dbReference>
<feature type="domain" description="GST N-terminal" evidence="14">
    <location>
        <begin position="248"/>
        <end position="331"/>
    </location>
</feature>
<feature type="region of interest" description="Disordered" evidence="13">
    <location>
        <begin position="474"/>
        <end position="514"/>
    </location>
</feature>
<sequence>MENFKSINPIKIDKTTIINLEKGKLQPQVLDLEEAVLGAMMIDKKGVDDVIDILQPDAFYKEGHKHIFEAIVQLFTETQPIDLLTVSAQLKKNGKLDLAGGDFYLIQLTQKISSSAHIEFHSRIILQKFIQRSLIRISTEIIEDSYDETTDVFDLLDRAESKLYEVTQGNIKRSSETAQSLVLQAKKRIEEIAGQEGLSGVATGFDKLDKITSGWQPSDLIIIAARPAMGKTAFVLSMARNMAIDYNMPVALFSLEMASVQLITRLISSETGLSSEKLRTGKLEKHEWEQLSTKVKNLEKAPLFIDDTPSLSIFDLRAKARRLVSQHGIRIIIVDYLQLMTAGGNGKGGGNREQEISTISRNLKALAKELNVPVIALSQLSRAVETRGSSKRPLLSDLRESGAIEQDADIVSFLYRPEYYKIDEWDDDEASPTAGQAEIMIAKHRNGSIENVRLKFIGHLGKFDNLEDYSGGYDDLPSSMNQDDNPFITKNLPSANEAFGSNLNDEDDDSDVPF</sequence>
<keyword evidence="2 12" id="KW-0639">Primosome</keyword>
<keyword evidence="5 12" id="KW-0378">Hydrolase</keyword>
<comment type="catalytic activity">
    <reaction evidence="10 12">
        <text>ATP + H2O = ADP + phosphate + H(+)</text>
        <dbReference type="Rhea" id="RHEA:13065"/>
        <dbReference type="ChEBI" id="CHEBI:15377"/>
        <dbReference type="ChEBI" id="CHEBI:15378"/>
        <dbReference type="ChEBI" id="CHEBI:30616"/>
        <dbReference type="ChEBI" id="CHEBI:43474"/>
        <dbReference type="ChEBI" id="CHEBI:456216"/>
        <dbReference type="EC" id="5.6.2.3"/>
    </reaction>
</comment>
<protein>
    <recommendedName>
        <fullName evidence="11 12">Replicative DNA helicase</fullName>
        <ecNumber evidence="11 12">5.6.2.3</ecNumber>
    </recommendedName>
</protein>
<evidence type="ECO:0000256" key="9">
    <source>
        <dbReference type="ARBA" id="ARBA00023235"/>
    </source>
</evidence>
<dbReference type="SUPFAM" id="SSF48024">
    <property type="entry name" value="N-terminal domain of DnaB helicase"/>
    <property type="match status" value="1"/>
</dbReference>
<evidence type="ECO:0000256" key="4">
    <source>
        <dbReference type="ARBA" id="ARBA00022741"/>
    </source>
</evidence>
<keyword evidence="4 12" id="KW-0547">Nucleotide-binding</keyword>
<keyword evidence="9" id="KW-0413">Isomerase</keyword>
<evidence type="ECO:0000256" key="13">
    <source>
        <dbReference type="SAM" id="MobiDB-lite"/>
    </source>
</evidence>
<dbReference type="InterPro" id="IPR007692">
    <property type="entry name" value="DNA_helicase_DnaB"/>
</dbReference>
<evidence type="ECO:0000259" key="14">
    <source>
        <dbReference type="PROSITE" id="PS50404"/>
    </source>
</evidence>
<dbReference type="EC" id="5.6.2.3" evidence="11 12"/>
<evidence type="ECO:0000256" key="10">
    <source>
        <dbReference type="ARBA" id="ARBA00048954"/>
    </source>
</evidence>
<reference evidence="16 17" key="1">
    <citation type="submission" date="2024-06" db="EMBL/GenBank/DDBJ databases">
        <title>Flavobacterium spp. isolated from glacier.</title>
        <authorList>
            <person name="Han D."/>
        </authorList>
    </citation>
    <scope>NUCLEOTIDE SEQUENCE [LARGE SCALE GENOMIC DNA]</scope>
    <source>
        <strain evidence="16 17">LS2P90</strain>
    </source>
</reference>
<keyword evidence="6 12" id="KW-0347">Helicase</keyword>
<dbReference type="InterPro" id="IPR004045">
    <property type="entry name" value="Glutathione_S-Trfase_N"/>
</dbReference>
<dbReference type="CDD" id="cd00984">
    <property type="entry name" value="DnaB_C"/>
    <property type="match status" value="1"/>
</dbReference>
<organism evidence="16 17">
    <name type="scientific">Flavobacterium xylosi</name>
    <dbReference type="NCBI Taxonomy" id="3230415"/>
    <lineage>
        <taxon>Bacteria</taxon>
        <taxon>Pseudomonadati</taxon>
        <taxon>Bacteroidota</taxon>
        <taxon>Flavobacteriia</taxon>
        <taxon>Flavobacteriales</taxon>
        <taxon>Flavobacteriaceae</taxon>
        <taxon>Flavobacterium</taxon>
    </lineage>
</organism>
<evidence type="ECO:0000313" key="16">
    <source>
        <dbReference type="EMBL" id="MFE3869478.1"/>
    </source>
</evidence>
<dbReference type="InterPro" id="IPR007694">
    <property type="entry name" value="DNA_helicase_DnaB-like_C"/>
</dbReference>
<dbReference type="PROSITE" id="PS50404">
    <property type="entry name" value="GST_NTER"/>
    <property type="match status" value="1"/>
</dbReference>
<dbReference type="RefSeq" id="WP_379856083.1">
    <property type="nucleotide sequence ID" value="NZ_JBHZPZ010000026.1"/>
</dbReference>
<gene>
    <name evidence="16" type="primary">dnaB</name>
    <name evidence="16" type="ORF">ACFX5E_15545</name>
</gene>
<proteinExistence type="inferred from homology"/>
<evidence type="ECO:0000256" key="2">
    <source>
        <dbReference type="ARBA" id="ARBA00022515"/>
    </source>
</evidence>
<evidence type="ECO:0000259" key="15">
    <source>
        <dbReference type="PROSITE" id="PS51199"/>
    </source>
</evidence>
<evidence type="ECO:0000256" key="3">
    <source>
        <dbReference type="ARBA" id="ARBA00022705"/>
    </source>
</evidence>
<keyword evidence="7 12" id="KW-0067">ATP-binding</keyword>
<accession>A0ABW6HZN3</accession>
<feature type="domain" description="SF4 helicase" evidence="15">
    <location>
        <begin position="194"/>
        <end position="470"/>
    </location>
</feature>
<dbReference type="InterPro" id="IPR027417">
    <property type="entry name" value="P-loop_NTPase"/>
</dbReference>
<comment type="similarity">
    <text evidence="1 12">Belongs to the helicase family. DnaB subfamily.</text>
</comment>
<keyword evidence="8 12" id="KW-0238">DNA-binding</keyword>
<dbReference type="InterPro" id="IPR036185">
    <property type="entry name" value="DNA_heli_DnaB-like_N_sf"/>
</dbReference>
<evidence type="ECO:0000256" key="11">
    <source>
        <dbReference type="NCBIfam" id="TIGR00665"/>
    </source>
</evidence>
<evidence type="ECO:0000256" key="1">
    <source>
        <dbReference type="ARBA" id="ARBA00008428"/>
    </source>
</evidence>
<evidence type="ECO:0000256" key="5">
    <source>
        <dbReference type="ARBA" id="ARBA00022801"/>
    </source>
</evidence>
<dbReference type="Gene3D" id="3.40.50.300">
    <property type="entry name" value="P-loop containing nucleotide triphosphate hydrolases"/>
    <property type="match status" value="1"/>
</dbReference>
<dbReference type="PANTHER" id="PTHR30153:SF2">
    <property type="entry name" value="REPLICATIVE DNA HELICASE"/>
    <property type="match status" value="1"/>
</dbReference>
<dbReference type="SUPFAM" id="SSF52540">
    <property type="entry name" value="P-loop containing nucleoside triphosphate hydrolases"/>
    <property type="match status" value="1"/>
</dbReference>
<evidence type="ECO:0000256" key="7">
    <source>
        <dbReference type="ARBA" id="ARBA00022840"/>
    </source>
</evidence>